<dbReference type="GO" id="GO:0000155">
    <property type="term" value="F:phosphorelay sensor kinase activity"/>
    <property type="evidence" value="ECO:0007669"/>
    <property type="project" value="InterPro"/>
</dbReference>
<feature type="compositionally biased region" description="Basic and acidic residues" evidence="12">
    <location>
        <begin position="549"/>
        <end position="562"/>
    </location>
</feature>
<dbReference type="SUPFAM" id="SSF55052">
    <property type="entry name" value="CheY-binding domain of CheA"/>
    <property type="match status" value="2"/>
</dbReference>
<keyword evidence="10" id="KW-0902">Two-component regulatory system</keyword>
<dbReference type="PROSITE" id="PS50894">
    <property type="entry name" value="HPT"/>
    <property type="match status" value="1"/>
</dbReference>
<dbReference type="EMBL" id="JARGDH010000025">
    <property type="protein sequence ID" value="KAL0265458.1"/>
    <property type="molecule type" value="Genomic_DNA"/>
</dbReference>
<dbReference type="SUPFAM" id="SSF50341">
    <property type="entry name" value="CheW-like"/>
    <property type="match status" value="1"/>
</dbReference>
<dbReference type="GO" id="GO:0005524">
    <property type="term" value="F:ATP binding"/>
    <property type="evidence" value="ECO:0007669"/>
    <property type="project" value="UniProtKB-KW"/>
</dbReference>
<dbReference type="InterPro" id="IPR036890">
    <property type="entry name" value="HATPase_C_sf"/>
</dbReference>
<evidence type="ECO:0000256" key="6">
    <source>
        <dbReference type="ARBA" id="ARBA00022679"/>
    </source>
</evidence>
<name>A0AAW2H706_9NEOP</name>
<keyword evidence="7" id="KW-0547">Nucleotide-binding</keyword>
<dbReference type="GO" id="GO:0006935">
    <property type="term" value="P:chemotaxis"/>
    <property type="evidence" value="ECO:0007669"/>
    <property type="project" value="InterPro"/>
</dbReference>
<accession>A0AAW2H706</accession>
<dbReference type="SUPFAM" id="SSF55874">
    <property type="entry name" value="ATPase domain of HSP90 chaperone/DNA topoisomerase II/histidine kinase"/>
    <property type="match status" value="1"/>
</dbReference>
<dbReference type="SUPFAM" id="SSF47226">
    <property type="entry name" value="Histidine-containing phosphotransfer domain, HPT domain"/>
    <property type="match status" value="1"/>
</dbReference>
<keyword evidence="8" id="KW-0418">Kinase</keyword>
<dbReference type="GO" id="GO:0005737">
    <property type="term" value="C:cytoplasm"/>
    <property type="evidence" value="ECO:0007669"/>
    <property type="project" value="UniProtKB-SubCell"/>
</dbReference>
<evidence type="ECO:0000256" key="12">
    <source>
        <dbReference type="SAM" id="MobiDB-lite"/>
    </source>
</evidence>
<dbReference type="Gene3D" id="3.30.565.10">
    <property type="entry name" value="Histidine kinase-like ATPase, C-terminal domain"/>
    <property type="match status" value="1"/>
</dbReference>
<evidence type="ECO:0000313" key="15">
    <source>
        <dbReference type="EMBL" id="KAL0265458.1"/>
    </source>
</evidence>
<keyword evidence="4" id="KW-0963">Cytoplasm</keyword>
<dbReference type="Pfam" id="PF01584">
    <property type="entry name" value="CheW"/>
    <property type="match status" value="1"/>
</dbReference>
<keyword evidence="5 11" id="KW-0597">Phosphoprotein</keyword>
<dbReference type="AlphaFoldDB" id="A0AAW2H706"/>
<dbReference type="InterPro" id="IPR010808">
    <property type="entry name" value="CheA_P2-bd"/>
</dbReference>
<evidence type="ECO:0000256" key="11">
    <source>
        <dbReference type="PROSITE-ProRule" id="PRU00110"/>
    </source>
</evidence>
<dbReference type="EC" id="2.7.13.3" evidence="3"/>
<dbReference type="InterPro" id="IPR036061">
    <property type="entry name" value="CheW-like_dom_sf"/>
</dbReference>
<dbReference type="Pfam" id="PF07194">
    <property type="entry name" value="P2"/>
    <property type="match status" value="2"/>
</dbReference>
<dbReference type="PANTHER" id="PTHR43395:SF10">
    <property type="entry name" value="CHEMOTAXIS PROTEIN CHEA"/>
    <property type="match status" value="1"/>
</dbReference>
<evidence type="ECO:0000256" key="1">
    <source>
        <dbReference type="ARBA" id="ARBA00000085"/>
    </source>
</evidence>
<dbReference type="Pfam" id="PF02895">
    <property type="entry name" value="H-kinase_dim"/>
    <property type="match status" value="1"/>
</dbReference>
<comment type="catalytic activity">
    <reaction evidence="1">
        <text>ATP + protein L-histidine = ADP + protein N-phospho-L-histidine.</text>
        <dbReference type="EC" id="2.7.13.3"/>
    </reaction>
</comment>
<sequence length="842" mass="93926">MPAVLIEVGFISSEEEALLLNDPKHLEALAEVIDKVLGAQSWEEGTSTAKTQVLADIYSQCPGDLLLDFSKLTGETVGQTEVDFSDMADYYGLSAEDKPLMKTDLSIENWRIFIPPASRELAYKFPSYLAPAVVKESSPVFAENEELLADFFSEAQLQVEMLESNILVLEGDPKSKDAIDEIFRAAHTLKGGSATVQMTELAHFTHLVEDVFDLIRSDKLLVDDRIIDALLRSVDVIKSMLEERMAGSVFSQDISTLVEELKAILKQQNSTKGVASFAEKRSTTSSLEELSLSQVDQAETTNQQMGEYELLELQELAKGQEIYKIYATFDVQDPMASVGGVQVYSAIKNLGNVLRCYPSIEELMGDEAYKQVVYYATFNELNDCQEIAFKLELGGVIEAIKVETFHSLTLNQNSSGVKLGEMTLNQEEWQELSEATSKDQELYKVTAYIDASDPMASVGGVQMFSLLKRLGTILLTKPSFETLMGEEIFEHAYYYVHFNDFSDPQSMLEKISPGGVVTHVELEKVDLSKELSTRSTGDTEEVHRVCSREFANEESASHDTKRNPTQSKKPSSVLASSSSSQIIRIDNRRIDHLLNLVSETVINKAALNQISLKLTEMRDFFARIEERYTEKIEQLGDYLPQAIQDQGLENWNLIKNKIGEETELDKSVIDELSDPIMHCVRNSMDHGIELPQEREKAGKSEEGNILLKASNEGNQIIIEIIDDESHRISKSQVKVIDGFEMFDLHSKVISLIRLSDIFKISVVDDRDFYFVIVVGTAERAIGLVVDHLIGEEDLVIKPLKDHYTQTTGIAGAALLGDGQVALILDVVKLIDLGMQVGDSLRK</sequence>
<comment type="caution">
    <text evidence="15">The sequence shown here is derived from an EMBL/GenBank/DDBJ whole genome shotgun (WGS) entry which is preliminary data.</text>
</comment>
<dbReference type="InterPro" id="IPR002545">
    <property type="entry name" value="CheW-lke_dom"/>
</dbReference>
<evidence type="ECO:0000259" key="13">
    <source>
        <dbReference type="PROSITE" id="PS50851"/>
    </source>
</evidence>
<dbReference type="SMART" id="SM00073">
    <property type="entry name" value="HPT"/>
    <property type="match status" value="1"/>
</dbReference>
<dbReference type="Gene3D" id="3.40.630.40">
    <property type="entry name" value="Zn-dependent exopeptidases"/>
    <property type="match status" value="1"/>
</dbReference>
<evidence type="ECO:0000256" key="7">
    <source>
        <dbReference type="ARBA" id="ARBA00022741"/>
    </source>
</evidence>
<dbReference type="InterPro" id="IPR036641">
    <property type="entry name" value="HPT_dom_sf"/>
</dbReference>
<evidence type="ECO:0000256" key="8">
    <source>
        <dbReference type="ARBA" id="ARBA00022777"/>
    </source>
</evidence>
<proteinExistence type="predicted"/>
<dbReference type="CDD" id="cd00088">
    <property type="entry name" value="HPT"/>
    <property type="match status" value="1"/>
</dbReference>
<evidence type="ECO:0000256" key="4">
    <source>
        <dbReference type="ARBA" id="ARBA00022490"/>
    </source>
</evidence>
<feature type="domain" description="CheW-like" evidence="13">
    <location>
        <begin position="701"/>
        <end position="835"/>
    </location>
</feature>
<feature type="modified residue" description="Phosphohistidine" evidence="11">
    <location>
        <position position="187"/>
    </location>
</feature>
<evidence type="ECO:0000256" key="9">
    <source>
        <dbReference type="ARBA" id="ARBA00022840"/>
    </source>
</evidence>
<reference evidence="15" key="1">
    <citation type="journal article" date="2024" name="Gigascience">
        <title>Chromosome-level genome of the poultry shaft louse Menopon gallinae provides insight into the host-switching and adaptive evolution of parasitic lice.</title>
        <authorList>
            <person name="Xu Y."/>
            <person name="Ma L."/>
            <person name="Liu S."/>
            <person name="Liang Y."/>
            <person name="Liu Q."/>
            <person name="He Z."/>
            <person name="Tian L."/>
            <person name="Duan Y."/>
            <person name="Cai W."/>
            <person name="Li H."/>
            <person name="Song F."/>
        </authorList>
    </citation>
    <scope>NUCLEOTIDE SEQUENCE</scope>
    <source>
        <strain evidence="15">Cailab_2023a</strain>
    </source>
</reference>
<dbReference type="InterPro" id="IPR035891">
    <property type="entry name" value="CheY-binding_CheA"/>
</dbReference>
<feature type="region of interest" description="Disordered" evidence="12">
    <location>
        <begin position="549"/>
        <end position="575"/>
    </location>
</feature>
<dbReference type="SMART" id="SM01231">
    <property type="entry name" value="H-kinase_dim"/>
    <property type="match status" value="1"/>
</dbReference>
<dbReference type="PROSITE" id="PS50851">
    <property type="entry name" value="CHEW"/>
    <property type="match status" value="1"/>
</dbReference>
<dbReference type="Gene3D" id="1.20.120.160">
    <property type="entry name" value="HPT domain"/>
    <property type="match status" value="1"/>
</dbReference>
<evidence type="ECO:0000259" key="14">
    <source>
        <dbReference type="PROSITE" id="PS50894"/>
    </source>
</evidence>
<evidence type="ECO:0000256" key="10">
    <source>
        <dbReference type="ARBA" id="ARBA00023012"/>
    </source>
</evidence>
<dbReference type="PANTHER" id="PTHR43395">
    <property type="entry name" value="SENSOR HISTIDINE KINASE CHEA"/>
    <property type="match status" value="1"/>
</dbReference>
<evidence type="ECO:0000256" key="3">
    <source>
        <dbReference type="ARBA" id="ARBA00012438"/>
    </source>
</evidence>
<gene>
    <name evidence="15" type="ORF">PYX00_010817</name>
</gene>
<feature type="domain" description="HPt" evidence="14">
    <location>
        <begin position="140"/>
        <end position="244"/>
    </location>
</feature>
<evidence type="ECO:0000256" key="2">
    <source>
        <dbReference type="ARBA" id="ARBA00004496"/>
    </source>
</evidence>
<organism evidence="15">
    <name type="scientific">Menopon gallinae</name>
    <name type="common">poultry shaft louse</name>
    <dbReference type="NCBI Taxonomy" id="328185"/>
    <lineage>
        <taxon>Eukaryota</taxon>
        <taxon>Metazoa</taxon>
        <taxon>Ecdysozoa</taxon>
        <taxon>Arthropoda</taxon>
        <taxon>Hexapoda</taxon>
        <taxon>Insecta</taxon>
        <taxon>Pterygota</taxon>
        <taxon>Neoptera</taxon>
        <taxon>Paraneoptera</taxon>
        <taxon>Psocodea</taxon>
        <taxon>Troctomorpha</taxon>
        <taxon>Phthiraptera</taxon>
        <taxon>Amblycera</taxon>
        <taxon>Menoponidae</taxon>
        <taxon>Menopon</taxon>
    </lineage>
</organism>
<dbReference type="SMART" id="SM00260">
    <property type="entry name" value="CheW"/>
    <property type="match status" value="1"/>
</dbReference>
<dbReference type="Pfam" id="PF01627">
    <property type="entry name" value="Hpt"/>
    <property type="match status" value="1"/>
</dbReference>
<dbReference type="Gene3D" id="2.30.30.40">
    <property type="entry name" value="SH3 Domains"/>
    <property type="match status" value="1"/>
</dbReference>
<protein>
    <recommendedName>
        <fullName evidence="3">histidine kinase</fullName>
        <ecNumber evidence="3">2.7.13.3</ecNumber>
    </recommendedName>
</protein>
<dbReference type="InterPro" id="IPR051315">
    <property type="entry name" value="Bact_Chemotaxis_CheA"/>
</dbReference>
<dbReference type="InterPro" id="IPR004105">
    <property type="entry name" value="CheA-like_dim"/>
</dbReference>
<keyword evidence="9" id="KW-0067">ATP-binding</keyword>
<comment type="subcellular location">
    <subcellularLocation>
        <location evidence="2">Cytoplasm</location>
    </subcellularLocation>
</comment>
<evidence type="ECO:0000256" key="5">
    <source>
        <dbReference type="ARBA" id="ARBA00022553"/>
    </source>
</evidence>
<dbReference type="InterPro" id="IPR008207">
    <property type="entry name" value="Sig_transdc_His_kin_Hpt_dom"/>
</dbReference>
<keyword evidence="6" id="KW-0808">Transferase</keyword>